<sequence length="124" mass="13976">MFNSWGQQLQVGSVVYRGARQGNSSEYKVGVVESLKPGKPPRVKWQFESSTKWIRVDGEQISVPSIYKMSRPSSGSPSIDSLVVVDFDMDELGRRAEFFKSIGRDTEFFSLQEFNIALATFDVV</sequence>
<keyword evidence="2" id="KW-1185">Reference proteome</keyword>
<proteinExistence type="predicted"/>
<dbReference type="GeneID" id="77927669"/>
<gene>
    <name evidence="1" type="primary">101</name>
    <name evidence="1" type="ORF">SEA_TUNATARTARE_101</name>
</gene>
<dbReference type="EMBL" id="MW822145">
    <property type="protein sequence ID" value="QWT29987.1"/>
    <property type="molecule type" value="Genomic_DNA"/>
</dbReference>
<evidence type="ECO:0000313" key="2">
    <source>
        <dbReference type="Proteomes" id="UP000683399"/>
    </source>
</evidence>
<dbReference type="Proteomes" id="UP000683399">
    <property type="component" value="Segment"/>
</dbReference>
<accession>A0A8F2IWF3</accession>
<organism evidence="1 2">
    <name type="scientific">Streptomyces phage TunaTartare</name>
    <dbReference type="NCBI Taxonomy" id="2848887"/>
    <lineage>
        <taxon>Viruses</taxon>
        <taxon>Duplodnaviria</taxon>
        <taxon>Heunggongvirae</taxon>
        <taxon>Uroviricota</taxon>
        <taxon>Caudoviricetes</taxon>
        <taxon>Stanwilliamsviridae</taxon>
        <taxon>Loccivirinae</taxon>
        <taxon>Faustvirus</taxon>
        <taxon>Faustvirus tunatartare</taxon>
    </lineage>
</organism>
<evidence type="ECO:0000313" key="1">
    <source>
        <dbReference type="EMBL" id="QWT29987.1"/>
    </source>
</evidence>
<reference evidence="1 2" key="1">
    <citation type="submission" date="2021-03" db="EMBL/GenBank/DDBJ databases">
        <authorList>
            <person name="Alqahtani R."/>
            <person name="Behailu E."/>
            <person name="Cappabianca D.W."/>
            <person name="Csanadi-Schwartz K.M."/>
            <person name="Dalal A.S."/>
            <person name="Fahim M.S."/>
            <person name="Franklin J.M."/>
            <person name="Gluckman M.H."/>
            <person name="Levine C.J."/>
            <person name="Martin N."/>
            <person name="Milza N."/>
            <person name="Najmabadi R."/>
            <person name="Newman A.M."/>
            <person name="Pajunar M."/>
            <person name="Qalawee I."/>
            <person name="Rizvi A."/>
            <person name="Samuel A."/>
            <person name="Smith A."/>
            <person name="Swann F.E."/>
            <person name="Sweeney P."/>
            <person name="Torres N.R."/>
            <person name="Ventrone L."/>
            <person name="Ventura L."/>
            <person name="Wroe M."/>
            <person name="Acquaye N.A."/>
            <person name="Agnes T.J."/>
            <person name="Ahmed A."/>
            <person name="Ahmed S."/>
            <person name="Amodu B.A."/>
            <person name="Arefeayne N.F."/>
            <person name="Asamoah-Frimpong E.A."/>
            <person name="Attaran A."/>
            <person name="Barragan J.M."/>
            <person name="Baumgarten L.N."/>
            <person name="Berhane B."/>
            <person name="Beyene A."/>
            <person name="Bhattarai B."/>
            <person name="Biondokin D.V."/>
            <person name="Boone B.K."/>
            <person name="Burney S.Z."/>
            <person name="Cayanan J.T."/>
            <person name="Cesta G."/>
            <person name="Chang J."/>
            <person name="Chavez J."/>
            <person name="Chorbajian C."/>
            <person name="Christian S."/>
            <person name="Corns J.R."/>
            <person name="Corns N.R."/>
            <person name="Cowan J.T."/>
            <person name="Coyne C."/>
            <person name="Dadzie B."/>
            <person name="Datu D.V."/>
            <person name="Deng B.C."/>
            <person name="Der L."/>
            <person name="Dickerson K."/>
            <person name="Dozier E."/>
            <person name="Egbunine A.O."/>
            <person name="Farooq M."/>
            <person name="Fonge A.E."/>
            <person name="Ghomsi-Nono M.P."/>
            <person name="Giampietro H."/>
            <person name="Gunnison R.P."/>
            <person name="Han S.H."/>
            <person name="Hennigan A.J."/>
            <person name="Hong A.N."/>
            <person name="Ijomor E.C."/>
            <person name="Jalali A."/>
            <person name="Jamil T.Z."/>
            <person name="Jenkins C.R."/>
            <person name="Joseph M.A."/>
            <person name="Jowanowitch O.J."/>
            <person name="Kang D."/>
            <person name="Khan A."/>
            <person name="Khan Z.K."/>
            <person name="Kiewe T."/>
            <person name="Kjerulf A.B."/>
            <person name="Kolosey V."/>
            <person name="Kurup M."/>
            <person name="Lee V.H."/>
            <person name="Llontop-Maldonado V."/>
            <person name="Long P."/>
            <person name="Lu N."/>
            <person name="Majekodunmi A."/>
            <person name="Malik H.W."/>
            <person name="Marcellino S.C."/>
            <person name="Martinez L.A."/>
            <person name="Meher F.N."/>
            <person name="Michelin M.A."/>
            <person name="Mitchell K.G."/>
            <person name="Mullens W.J."/>
            <person name="Nwakama C."/>
            <person name="Nwosu F.T."/>
            <person name="Oboh E.C."/>
            <person name="Odujinrin O."/>
            <person name="Ogunsan O."/>
            <person name="O'Neill K."/>
            <person name="Oxlaj J.A."/>
            <person name="Patel A.K."/>
            <person name="Patel B.R."/>
            <person name="Pham Q."/>
            <person name="Porter J."/>
            <person name="Portes J."/>
            <person name="Prokopenko A."/>
            <person name="Quraishi M."/>
            <person name="Qureshi M."/>
            <person name="Rivera A."/>
            <person name="Rubalsky V."/>
            <person name="Saikali Y."/>
            <person name="Saqaf K."/>
            <person name="Saroya S.R."/>
            <person name="Seas A."/>
            <person name="Shadrick R.E."/>
            <person name="Sharda N."/>
            <person name="Sigindere M.T."/>
            <person name="Simbi V.G."/>
            <person name="Thuzar C."/>
            <person name="Tran K."/>
            <person name="Tran V.D."/>
            <person name="Trang W."/>
            <person name="Vaishnav N."/>
            <person name="Vuong K."/>
            <person name="Walker C."/>
            <person name="Wallace S.A."/>
            <person name="Warfield J.C."/>
            <person name="Wikina T."/>
            <person name="Wobbeking F.T."/>
            <person name="Worrent L.D."/>
            <person name="Yan T."/>
            <person name="Zehra A."/>
            <person name="Avazpour P."/>
            <person name="Kim F.M."/>
            <person name="Mason K."/>
            <person name="Nguyen D.A."/>
            <person name="Pettit S.M."/>
            <person name="Zhou O.J."/>
            <person name="Brissett D.L."/>
            <person name="Gualtieri C."/>
            <person name="Hufford T.M."/>
            <person name="Ko J.M."/>
            <person name="Novak J.K."/>
            <person name="Smith Z.M."/>
            <person name="Mayer-Bacon C."/>
            <person name="Erill I."/>
            <person name="Caruso S.M."/>
            <person name="Garlena R.A."/>
            <person name="Russell D.A."/>
            <person name="Pope W.H."/>
            <person name="Jacobs-Sera D."/>
            <person name="Hatfull G.F."/>
        </authorList>
    </citation>
    <scope>NUCLEOTIDE SEQUENCE [LARGE SCALE GENOMIC DNA]</scope>
</reference>
<dbReference type="KEGG" id="vg:77927669"/>
<protein>
    <submittedName>
        <fullName evidence="1">Uncharacterized protein</fullName>
    </submittedName>
</protein>
<name>A0A8F2IWF3_9CAUD</name>
<dbReference type="RefSeq" id="YP_010651944.1">
    <property type="nucleotide sequence ID" value="NC_070784.1"/>
</dbReference>